<dbReference type="InParanoid" id="A0A1Y2DT80"/>
<keyword evidence="5" id="KW-1185">Reference proteome</keyword>
<dbReference type="Proteomes" id="UP000193689">
    <property type="component" value="Unassembled WGS sequence"/>
</dbReference>
<evidence type="ECO:0000259" key="3">
    <source>
        <dbReference type="PROSITE" id="PS50013"/>
    </source>
</evidence>
<proteinExistence type="predicted"/>
<gene>
    <name evidence="4" type="ORF">BCR38DRAFT_486751</name>
</gene>
<dbReference type="GeneID" id="63780280"/>
<dbReference type="CDD" id="cd00024">
    <property type="entry name" value="CD_CSD"/>
    <property type="match status" value="1"/>
</dbReference>
<feature type="domain" description="Chromo" evidence="3">
    <location>
        <begin position="364"/>
        <end position="402"/>
    </location>
</feature>
<dbReference type="RefSeq" id="XP_040714317.1">
    <property type="nucleotide sequence ID" value="XM_040864068.1"/>
</dbReference>
<organism evidence="4 5">
    <name type="scientific">Pseudomassariella vexata</name>
    <dbReference type="NCBI Taxonomy" id="1141098"/>
    <lineage>
        <taxon>Eukaryota</taxon>
        <taxon>Fungi</taxon>
        <taxon>Dikarya</taxon>
        <taxon>Ascomycota</taxon>
        <taxon>Pezizomycotina</taxon>
        <taxon>Sordariomycetes</taxon>
        <taxon>Xylariomycetidae</taxon>
        <taxon>Amphisphaeriales</taxon>
        <taxon>Pseudomassariaceae</taxon>
        <taxon>Pseudomassariella</taxon>
    </lineage>
</organism>
<dbReference type="EMBL" id="MCFJ01000009">
    <property type="protein sequence ID" value="ORY62481.1"/>
    <property type="molecule type" value="Genomic_DNA"/>
</dbReference>
<dbReference type="AlphaFoldDB" id="A0A1Y2DT80"/>
<accession>A0A1Y2DT80</accession>
<feature type="region of interest" description="Disordered" evidence="2">
    <location>
        <begin position="170"/>
        <end position="210"/>
    </location>
</feature>
<dbReference type="InterPro" id="IPR000953">
    <property type="entry name" value="Chromo/chromo_shadow_dom"/>
</dbReference>
<reference evidence="4 5" key="1">
    <citation type="submission" date="2016-07" db="EMBL/GenBank/DDBJ databases">
        <title>Pervasive Adenine N6-methylation of Active Genes in Fungi.</title>
        <authorList>
            <consortium name="DOE Joint Genome Institute"/>
            <person name="Mondo S.J."/>
            <person name="Dannebaum R.O."/>
            <person name="Kuo R.C."/>
            <person name="Labutti K."/>
            <person name="Haridas S."/>
            <person name="Kuo A."/>
            <person name="Salamov A."/>
            <person name="Ahrendt S.R."/>
            <person name="Lipzen A."/>
            <person name="Sullivan W."/>
            <person name="Andreopoulos W.B."/>
            <person name="Clum A."/>
            <person name="Lindquist E."/>
            <person name="Daum C."/>
            <person name="Ramamoorthy G.K."/>
            <person name="Gryganskyi A."/>
            <person name="Culley D."/>
            <person name="Magnuson J.K."/>
            <person name="James T.Y."/>
            <person name="O'Malley M.A."/>
            <person name="Stajich J.E."/>
            <person name="Spatafora J.W."/>
            <person name="Visel A."/>
            <person name="Grigoriev I.V."/>
        </authorList>
    </citation>
    <scope>NUCLEOTIDE SEQUENCE [LARGE SCALE GENOMIC DNA]</scope>
    <source>
        <strain evidence="4 5">CBS 129021</strain>
    </source>
</reference>
<feature type="compositionally biased region" description="Acidic residues" evidence="2">
    <location>
        <begin position="186"/>
        <end position="205"/>
    </location>
</feature>
<dbReference type="OrthoDB" id="3543857at2759"/>
<feature type="region of interest" description="Disordered" evidence="2">
    <location>
        <begin position="294"/>
        <end position="319"/>
    </location>
</feature>
<dbReference type="InterPro" id="IPR016197">
    <property type="entry name" value="Chromo-like_dom_sf"/>
</dbReference>
<dbReference type="Pfam" id="PF00385">
    <property type="entry name" value="Chromo"/>
    <property type="match status" value="1"/>
</dbReference>
<evidence type="ECO:0000256" key="2">
    <source>
        <dbReference type="SAM" id="MobiDB-lite"/>
    </source>
</evidence>
<dbReference type="STRING" id="1141098.A0A1Y2DT80"/>
<comment type="subunit">
    <text evidence="1">Component of the NuA4 histone acetyltransferase complex.</text>
</comment>
<dbReference type="SUPFAM" id="SSF54160">
    <property type="entry name" value="Chromo domain-like"/>
    <property type="match status" value="1"/>
</dbReference>
<dbReference type="PROSITE" id="PS50013">
    <property type="entry name" value="CHROMO_2"/>
    <property type="match status" value="1"/>
</dbReference>
<dbReference type="Gene3D" id="2.40.50.40">
    <property type="match status" value="1"/>
</dbReference>
<comment type="caution">
    <text evidence="4">The sequence shown here is derived from an EMBL/GenBank/DDBJ whole genome shotgun (WGS) entry which is preliminary data.</text>
</comment>
<evidence type="ECO:0000313" key="5">
    <source>
        <dbReference type="Proteomes" id="UP000193689"/>
    </source>
</evidence>
<dbReference type="GO" id="GO:0006338">
    <property type="term" value="P:chromatin remodeling"/>
    <property type="evidence" value="ECO:0007669"/>
    <property type="project" value="UniProtKB-ARBA"/>
</dbReference>
<sequence length="518" mass="56994">MNKSRVHKPKRWRIEIPIIARPPTYTRGSGPPLAPLKIALQNDSTAYITDKEVVPLSDNEEKLQMHYIVRWTDLPAASVAIPATHITSYVSSRTLEDFEYKLSLEKEEQQLLDRKIEETRKVNNQVPLTPTGPGKKRGRPIKPAAAGVILGPLGENAAPLSLVNISGPSLSTPQKSLRLDENIANDTDDVDDEVEEDDAGEDGSGEQDTNADAAIFDQLYREATVLVQADNAADIPTATPRHSLSSQVTKMHISPKLTLDSRHSPTSMFRGAQPSASRPRRLVQTSLSSSGFVPAGCGSTTWPSPSQSQSQPRNLGRLPNMTTQVSTLSNIQMLATSSSRKKKKHEGFQPPLDEEDAAWEVKRLESDRVIDIDGELQRWFRVRWEGNWPAHQNPTWEPQENLPSSLVKKYLKKKAARGGNDVAEEPDDLEASRPPAPPNNEYPSVADAFGDESELAAMVRHDPTPRRADGDDKDRLLVDSDGENQKRIPLLAASLPVNGSFDFAQARGLLFNGQSPGS</sequence>
<feature type="region of interest" description="Disordered" evidence="2">
    <location>
        <begin position="258"/>
        <end position="280"/>
    </location>
</feature>
<evidence type="ECO:0000256" key="1">
    <source>
        <dbReference type="ARBA" id="ARBA00011353"/>
    </source>
</evidence>
<dbReference type="InterPro" id="IPR023780">
    <property type="entry name" value="Chromo_domain"/>
</dbReference>
<feature type="compositionally biased region" description="Low complexity" evidence="2">
    <location>
        <begin position="303"/>
        <end position="312"/>
    </location>
</feature>
<feature type="compositionally biased region" description="Basic and acidic residues" evidence="2">
    <location>
        <begin position="459"/>
        <end position="486"/>
    </location>
</feature>
<name>A0A1Y2DT80_9PEZI</name>
<feature type="region of interest" description="Disordered" evidence="2">
    <location>
        <begin position="417"/>
        <end position="486"/>
    </location>
</feature>
<evidence type="ECO:0000313" key="4">
    <source>
        <dbReference type="EMBL" id="ORY62481.1"/>
    </source>
</evidence>
<protein>
    <recommendedName>
        <fullName evidence="3">Chromo domain-containing protein</fullName>
    </recommendedName>
</protein>